<protein>
    <submittedName>
        <fullName evidence="1">Uncharacterized protein</fullName>
    </submittedName>
</protein>
<keyword evidence="2" id="KW-1185">Reference proteome</keyword>
<evidence type="ECO:0000313" key="2">
    <source>
        <dbReference type="Proteomes" id="UP000291343"/>
    </source>
</evidence>
<dbReference type="InParanoid" id="A0A482XKF5"/>
<name>A0A482XKF5_LAOST</name>
<accession>A0A482XKF5</accession>
<comment type="caution">
    <text evidence="1">The sequence shown here is derived from an EMBL/GenBank/DDBJ whole genome shotgun (WGS) entry which is preliminary data.</text>
</comment>
<sequence length="109" mass="12748">MFRSQASSFSWMLRSKLKFGNRCIPNSRWLEKWRNNTEVACQRRYDKHCLSQAFLQEAATHEKKFRHDLVSGGAVLQSAAKEGNRFYIVQEYMKHAYIAACSNSCTYLD</sequence>
<reference evidence="1 2" key="1">
    <citation type="journal article" date="2017" name="Gigascience">
        <title>Genome sequence of the small brown planthopper, Laodelphax striatellus.</title>
        <authorList>
            <person name="Zhu J."/>
            <person name="Jiang F."/>
            <person name="Wang X."/>
            <person name="Yang P."/>
            <person name="Bao Y."/>
            <person name="Zhao W."/>
            <person name="Wang W."/>
            <person name="Lu H."/>
            <person name="Wang Q."/>
            <person name="Cui N."/>
            <person name="Li J."/>
            <person name="Chen X."/>
            <person name="Luo L."/>
            <person name="Yu J."/>
            <person name="Kang L."/>
            <person name="Cui F."/>
        </authorList>
    </citation>
    <scope>NUCLEOTIDE SEQUENCE [LARGE SCALE GENOMIC DNA]</scope>
    <source>
        <strain evidence="1">Lst14</strain>
    </source>
</reference>
<evidence type="ECO:0000313" key="1">
    <source>
        <dbReference type="EMBL" id="RZF46396.1"/>
    </source>
</evidence>
<organism evidence="1 2">
    <name type="scientific">Laodelphax striatellus</name>
    <name type="common">Small brown planthopper</name>
    <name type="synonym">Delphax striatella</name>
    <dbReference type="NCBI Taxonomy" id="195883"/>
    <lineage>
        <taxon>Eukaryota</taxon>
        <taxon>Metazoa</taxon>
        <taxon>Ecdysozoa</taxon>
        <taxon>Arthropoda</taxon>
        <taxon>Hexapoda</taxon>
        <taxon>Insecta</taxon>
        <taxon>Pterygota</taxon>
        <taxon>Neoptera</taxon>
        <taxon>Paraneoptera</taxon>
        <taxon>Hemiptera</taxon>
        <taxon>Auchenorrhyncha</taxon>
        <taxon>Fulgoroidea</taxon>
        <taxon>Delphacidae</taxon>
        <taxon>Criomorphinae</taxon>
        <taxon>Laodelphax</taxon>
    </lineage>
</organism>
<dbReference type="EMBL" id="QKKF02006330">
    <property type="protein sequence ID" value="RZF46396.1"/>
    <property type="molecule type" value="Genomic_DNA"/>
</dbReference>
<dbReference type="Proteomes" id="UP000291343">
    <property type="component" value="Unassembled WGS sequence"/>
</dbReference>
<gene>
    <name evidence="1" type="ORF">LSTR_LSTR007929</name>
</gene>
<dbReference type="AlphaFoldDB" id="A0A482XKF5"/>
<proteinExistence type="predicted"/>